<dbReference type="PROSITE" id="PS51464">
    <property type="entry name" value="SIS"/>
    <property type="match status" value="1"/>
</dbReference>
<evidence type="ECO:0000259" key="1">
    <source>
        <dbReference type="PROSITE" id="PS51464"/>
    </source>
</evidence>
<comment type="caution">
    <text evidence="2">The sequence shown here is derived from an EMBL/GenBank/DDBJ whole genome shotgun (WGS) entry which is preliminary data.</text>
</comment>
<dbReference type="InterPro" id="IPR047640">
    <property type="entry name" value="RpiR-like"/>
</dbReference>
<dbReference type="AlphaFoldDB" id="A0A6G3ZWA4"/>
<dbReference type="Gene3D" id="3.40.50.10490">
    <property type="entry name" value="Glucose-6-phosphate isomerase like protein, domain 1"/>
    <property type="match status" value="1"/>
</dbReference>
<feature type="domain" description="SIS" evidence="1">
    <location>
        <begin position="55"/>
        <end position="195"/>
    </location>
</feature>
<gene>
    <name evidence="2" type="ORF">GK047_06640</name>
</gene>
<dbReference type="InterPro" id="IPR035472">
    <property type="entry name" value="RpiR-like_SIS"/>
</dbReference>
<dbReference type="GO" id="GO:0003677">
    <property type="term" value="F:DNA binding"/>
    <property type="evidence" value="ECO:0007669"/>
    <property type="project" value="InterPro"/>
</dbReference>
<dbReference type="PANTHER" id="PTHR30514:SF1">
    <property type="entry name" value="HTH-TYPE TRANSCRIPTIONAL REGULATOR HEXR-RELATED"/>
    <property type="match status" value="1"/>
</dbReference>
<dbReference type="Pfam" id="PF01380">
    <property type="entry name" value="SIS"/>
    <property type="match status" value="1"/>
</dbReference>
<dbReference type="InterPro" id="IPR046348">
    <property type="entry name" value="SIS_dom_sf"/>
</dbReference>
<name>A0A6G3ZWA4_9BACL</name>
<dbReference type="PANTHER" id="PTHR30514">
    <property type="entry name" value="GLUCOKINASE"/>
    <property type="match status" value="1"/>
</dbReference>
<dbReference type="CDD" id="cd05013">
    <property type="entry name" value="SIS_RpiR"/>
    <property type="match status" value="1"/>
</dbReference>
<dbReference type="GO" id="GO:0097367">
    <property type="term" value="F:carbohydrate derivative binding"/>
    <property type="evidence" value="ECO:0007669"/>
    <property type="project" value="InterPro"/>
</dbReference>
<accession>A0A6G3ZWA4</accession>
<sequence>MTLARNSAYFDTPTIFENIQKEDHLNVAIEKIYANNIQALNGTFQSLDLKELKKAAEVIASARIIYLFGVGTSGMVADYASYRFTRIGLLTKSYMDSHLISMSTATIQANDVVIAISQSGSTTAIVKALESVKKCGANIISITSHSRSPVTKSSSIVLRSSVHETPFESGDMPSLMAQLSVVDALMVAAALENFDASMNRIQAATEALKSKKL</sequence>
<proteinExistence type="predicted"/>
<dbReference type="EMBL" id="JAAIKC010000001">
    <property type="protein sequence ID" value="NEW05697.1"/>
    <property type="molecule type" value="Genomic_DNA"/>
</dbReference>
<protein>
    <submittedName>
        <fullName evidence="2">MurR/RpiR family transcriptional regulator</fullName>
    </submittedName>
</protein>
<reference evidence="2" key="1">
    <citation type="submission" date="2020-02" db="EMBL/GenBank/DDBJ databases">
        <authorList>
            <person name="Shen X.-R."/>
            <person name="Zhang Y.-X."/>
        </authorList>
    </citation>
    <scope>NUCLEOTIDE SEQUENCE</scope>
    <source>
        <strain evidence="2">SYP-B3998</strain>
    </source>
</reference>
<dbReference type="RefSeq" id="WP_163942879.1">
    <property type="nucleotide sequence ID" value="NZ_JAAIKC010000001.1"/>
</dbReference>
<dbReference type="InterPro" id="IPR001347">
    <property type="entry name" value="SIS_dom"/>
</dbReference>
<dbReference type="GO" id="GO:1901135">
    <property type="term" value="P:carbohydrate derivative metabolic process"/>
    <property type="evidence" value="ECO:0007669"/>
    <property type="project" value="InterPro"/>
</dbReference>
<dbReference type="GO" id="GO:0003700">
    <property type="term" value="F:DNA-binding transcription factor activity"/>
    <property type="evidence" value="ECO:0007669"/>
    <property type="project" value="InterPro"/>
</dbReference>
<organism evidence="2">
    <name type="scientific">Paenibacillus sp. SYP-B3998</name>
    <dbReference type="NCBI Taxonomy" id="2678564"/>
    <lineage>
        <taxon>Bacteria</taxon>
        <taxon>Bacillati</taxon>
        <taxon>Bacillota</taxon>
        <taxon>Bacilli</taxon>
        <taxon>Bacillales</taxon>
        <taxon>Paenibacillaceae</taxon>
        <taxon>Paenibacillus</taxon>
    </lineage>
</organism>
<dbReference type="SUPFAM" id="SSF53697">
    <property type="entry name" value="SIS domain"/>
    <property type="match status" value="1"/>
</dbReference>
<evidence type="ECO:0000313" key="2">
    <source>
        <dbReference type="EMBL" id="NEW05697.1"/>
    </source>
</evidence>